<protein>
    <submittedName>
        <fullName evidence="1">Uncharacterized protein</fullName>
    </submittedName>
</protein>
<accession>E2NHL2</accession>
<organism evidence="1 2">
    <name type="scientific">Bacteroides cellulosilyticus DSM 14838</name>
    <dbReference type="NCBI Taxonomy" id="537012"/>
    <lineage>
        <taxon>Bacteria</taxon>
        <taxon>Pseudomonadati</taxon>
        <taxon>Bacteroidota</taxon>
        <taxon>Bacteroidia</taxon>
        <taxon>Bacteroidales</taxon>
        <taxon>Bacteroidaceae</taxon>
        <taxon>Bacteroides</taxon>
    </lineage>
</organism>
<proteinExistence type="predicted"/>
<sequence length="64" mass="7242">MVDKLGYTKSSLFQIVNGKVSLSEKFVKKLCSFGENGVAISINIWRVIQKQAESFLLVTDKWMS</sequence>
<evidence type="ECO:0000313" key="1">
    <source>
        <dbReference type="EMBL" id="EEF88605.1"/>
    </source>
</evidence>
<evidence type="ECO:0000313" key="2">
    <source>
        <dbReference type="Proteomes" id="UP000003711"/>
    </source>
</evidence>
<reference evidence="1 2" key="2">
    <citation type="submission" date="2009-01" db="EMBL/GenBank/DDBJ databases">
        <title>Draft genome sequence of Bacteroides cellulosilyticus (DSM 14838).</title>
        <authorList>
            <person name="Sudarsanam P."/>
            <person name="Ley R."/>
            <person name="Guruge J."/>
            <person name="Turnbaugh P.J."/>
            <person name="Mahowald M."/>
            <person name="Liep D."/>
            <person name="Gordon J."/>
        </authorList>
    </citation>
    <scope>NUCLEOTIDE SEQUENCE [LARGE SCALE GENOMIC DNA]</scope>
    <source>
        <strain evidence="1 2">DSM 14838</strain>
    </source>
</reference>
<comment type="caution">
    <text evidence="1">The sequence shown here is derived from an EMBL/GenBank/DDBJ whole genome shotgun (WGS) entry which is preliminary data.</text>
</comment>
<dbReference type="Proteomes" id="UP000003711">
    <property type="component" value="Unassembled WGS sequence"/>
</dbReference>
<reference evidence="1 2" key="1">
    <citation type="submission" date="2008-12" db="EMBL/GenBank/DDBJ databases">
        <authorList>
            <person name="Fulton L."/>
            <person name="Clifton S."/>
            <person name="Fulton B."/>
            <person name="Xu J."/>
            <person name="Minx P."/>
            <person name="Pepin K.H."/>
            <person name="Johnson M."/>
            <person name="Bhonagiri V."/>
            <person name="Nash W.E."/>
            <person name="Mardis E.R."/>
            <person name="Wilson R.K."/>
        </authorList>
    </citation>
    <scope>NUCLEOTIDE SEQUENCE [LARGE SCALE GENOMIC DNA]</scope>
    <source>
        <strain evidence="1 2">DSM 14838</strain>
    </source>
</reference>
<gene>
    <name evidence="1" type="ORF">BACCELL_03789</name>
</gene>
<dbReference type="AlphaFoldDB" id="E2NHL2"/>
<name>E2NHL2_9BACE</name>
<dbReference type="EMBL" id="ACCH01000279">
    <property type="protein sequence ID" value="EEF88605.1"/>
    <property type="molecule type" value="Genomic_DNA"/>
</dbReference>
<dbReference type="HOGENOM" id="CLU_2858175_0_0_10"/>